<dbReference type="EMBL" id="CYZP01000008">
    <property type="protein sequence ID" value="CUN85421.1"/>
    <property type="molecule type" value="Genomic_DNA"/>
</dbReference>
<dbReference type="SMART" id="SM00954">
    <property type="entry name" value="RelA_SpoT"/>
    <property type="match status" value="1"/>
</dbReference>
<dbReference type="AlphaFoldDB" id="A0A174A9Z5"/>
<evidence type="ECO:0000313" key="3">
    <source>
        <dbReference type="EMBL" id="CUN85421.1"/>
    </source>
</evidence>
<evidence type="ECO:0000259" key="2">
    <source>
        <dbReference type="SMART" id="SM00954"/>
    </source>
</evidence>
<dbReference type="InterPro" id="IPR043519">
    <property type="entry name" value="NT_sf"/>
</dbReference>
<gene>
    <name evidence="3" type="primary">ywaC_2</name>
    <name evidence="3" type="ORF">ERS852476_01260</name>
</gene>
<dbReference type="CDD" id="cd05399">
    <property type="entry name" value="NT_Rel-Spo_like"/>
    <property type="match status" value="1"/>
</dbReference>
<dbReference type="UniPathway" id="UPA00908">
    <property type="reaction ID" value="UER00884"/>
</dbReference>
<reference evidence="3 4" key="1">
    <citation type="submission" date="2015-09" db="EMBL/GenBank/DDBJ databases">
        <authorList>
            <consortium name="Pathogen Informatics"/>
        </authorList>
    </citation>
    <scope>NUCLEOTIDE SEQUENCE [LARGE SCALE GENOMIC DNA]</scope>
    <source>
        <strain evidence="3 4">2789STDY5834861</strain>
    </source>
</reference>
<dbReference type="Pfam" id="PF04607">
    <property type="entry name" value="RelA_SpoT"/>
    <property type="match status" value="1"/>
</dbReference>
<evidence type="ECO:0000313" key="4">
    <source>
        <dbReference type="Proteomes" id="UP000095645"/>
    </source>
</evidence>
<dbReference type="Gene3D" id="1.10.287.860">
    <property type="entry name" value="Nucleotidyltransferase"/>
    <property type="match status" value="1"/>
</dbReference>
<dbReference type="Proteomes" id="UP000095645">
    <property type="component" value="Unassembled WGS sequence"/>
</dbReference>
<name>A0A174A9Z5_9FIRM</name>
<protein>
    <submittedName>
        <fullName evidence="3">GTP pyrophosphokinase ywaC</fullName>
        <ecNumber evidence="3">2.7.6.5</ecNumber>
    </submittedName>
</protein>
<keyword evidence="3" id="KW-0418">Kinase</keyword>
<dbReference type="GO" id="GO:0016301">
    <property type="term" value="F:kinase activity"/>
    <property type="evidence" value="ECO:0007669"/>
    <property type="project" value="UniProtKB-KW"/>
</dbReference>
<dbReference type="GO" id="GO:0015970">
    <property type="term" value="P:guanosine tetraphosphate biosynthetic process"/>
    <property type="evidence" value="ECO:0007669"/>
    <property type="project" value="UniProtKB-UniPathway"/>
</dbReference>
<evidence type="ECO:0000256" key="1">
    <source>
        <dbReference type="ARBA" id="ARBA00004976"/>
    </source>
</evidence>
<dbReference type="PANTHER" id="PTHR47837:SF2">
    <property type="entry name" value="GTP PYROPHOSPHOKINASE YWAC"/>
    <property type="match status" value="1"/>
</dbReference>
<keyword evidence="3" id="KW-0808">Transferase</keyword>
<accession>A0A174A9Z5</accession>
<dbReference type="InterPro" id="IPR052366">
    <property type="entry name" value="GTP_Pyrophosphokinase"/>
</dbReference>
<proteinExistence type="predicted"/>
<feature type="domain" description="RelA/SpoT" evidence="2">
    <location>
        <begin position="82"/>
        <end position="205"/>
    </location>
</feature>
<sequence length="246" mass="29100">MKNFEEIMSERKNRIEARKDELIRRSLLSEEFLEMIQKNKRPFDLLMSYYQCAVMEIETKFRVLNQEYSLEYDKNPIEGIKTRIKSYDSIVRKIRRKNIPMSLTAIEENIKDIAGVRVICSFPEDIYELADSFLRQDDIVLIEKKDYIKNPKPSGYRSLHLIVQVPIFLQKNKKMVNVEVQFRTIAMDFWASLEHKLRYKKDIPADQAQQLQEELLACAAQSAQLDNRMQEIRNQLVSRADKGNQS</sequence>
<dbReference type="GO" id="GO:0008728">
    <property type="term" value="F:GTP diphosphokinase activity"/>
    <property type="evidence" value="ECO:0007669"/>
    <property type="project" value="UniProtKB-EC"/>
</dbReference>
<dbReference type="PANTHER" id="PTHR47837">
    <property type="entry name" value="GTP PYROPHOSPHOKINASE YJBM"/>
    <property type="match status" value="1"/>
</dbReference>
<dbReference type="InterPro" id="IPR007685">
    <property type="entry name" value="RelA_SpoT"/>
</dbReference>
<dbReference type="SUPFAM" id="SSF81301">
    <property type="entry name" value="Nucleotidyltransferase"/>
    <property type="match status" value="1"/>
</dbReference>
<dbReference type="EC" id="2.7.6.5" evidence="3"/>
<comment type="pathway">
    <text evidence="1">Purine metabolism; ppGpp biosynthesis; ppGpp from GTP: step 1/2.</text>
</comment>
<dbReference type="Gene3D" id="3.30.460.10">
    <property type="entry name" value="Beta Polymerase, domain 2"/>
    <property type="match status" value="1"/>
</dbReference>
<organism evidence="3 4">
    <name type="scientific">Blautia obeum</name>
    <dbReference type="NCBI Taxonomy" id="40520"/>
    <lineage>
        <taxon>Bacteria</taxon>
        <taxon>Bacillati</taxon>
        <taxon>Bacillota</taxon>
        <taxon>Clostridia</taxon>
        <taxon>Lachnospirales</taxon>
        <taxon>Lachnospiraceae</taxon>
        <taxon>Blautia</taxon>
    </lineage>
</organism>